<accession>A0A7D7W9W6</accession>
<keyword evidence="4" id="KW-1003">Cell membrane</keyword>
<evidence type="ECO:0000256" key="7">
    <source>
        <dbReference type="ARBA" id="ARBA00022967"/>
    </source>
</evidence>
<comment type="subcellular location">
    <subcellularLocation>
        <location evidence="1">Cell membrane</location>
    </subcellularLocation>
</comment>
<dbReference type="RefSeq" id="WP_182256273.1">
    <property type="nucleotide sequence ID" value="NZ_CP043732.1"/>
</dbReference>
<keyword evidence="8" id="KW-0472">Membrane</keyword>
<sequence length="287" mass="30702">MTEPIVSFRNVSYSYPSGEGLALDSIDLDVQPGEYVAILGLNGAGKTTLGLCVNGVVPTMLGGELQGTVTVAGLDVADYPVREMAKVVGMVFDNPEFQMSQMSVAEEIALGLENSGVPHDEMVRIIPETLAIVGLAGFEERSPLGLSGGQQQRLAIAAVLAMRPQILIMDEPTSNLDPLGKQEVFDMAAKLNRDEGMTVIVIEHEVEVMARYADRVVVLDGGRIVMNGTPAEIFSRVDELAALKLRVPEAAAVAAILRARGMWEGPIPTRTEPAVEAVDRLLEAHRG</sequence>
<protein>
    <submittedName>
        <fullName evidence="10">ATP-binding cassette domain-containing protein</fullName>
    </submittedName>
</protein>
<name>A0A7D7W9W6_9MICO</name>
<dbReference type="PANTHER" id="PTHR43553">
    <property type="entry name" value="HEAVY METAL TRANSPORTER"/>
    <property type="match status" value="1"/>
</dbReference>
<keyword evidence="3" id="KW-0813">Transport</keyword>
<dbReference type="InterPro" id="IPR003593">
    <property type="entry name" value="AAA+_ATPase"/>
</dbReference>
<evidence type="ECO:0000313" key="11">
    <source>
        <dbReference type="Proteomes" id="UP000515708"/>
    </source>
</evidence>
<proteinExistence type="inferred from homology"/>
<comment type="similarity">
    <text evidence="2">Belongs to the ABC transporter superfamily.</text>
</comment>
<gene>
    <name evidence="10" type="ORF">FVO59_07670</name>
</gene>
<dbReference type="Pfam" id="PF00005">
    <property type="entry name" value="ABC_tran"/>
    <property type="match status" value="1"/>
</dbReference>
<dbReference type="PANTHER" id="PTHR43553:SF21">
    <property type="entry name" value="ABC TRANSPORTER ATP-BINDING PROTEIN MA_1418-RELATED"/>
    <property type="match status" value="1"/>
</dbReference>
<evidence type="ECO:0000256" key="6">
    <source>
        <dbReference type="ARBA" id="ARBA00022840"/>
    </source>
</evidence>
<dbReference type="InterPro" id="IPR003439">
    <property type="entry name" value="ABC_transporter-like_ATP-bd"/>
</dbReference>
<dbReference type="InterPro" id="IPR015856">
    <property type="entry name" value="ABC_transpr_CbiO/EcfA_su"/>
</dbReference>
<keyword evidence="5" id="KW-0547">Nucleotide-binding</keyword>
<reference evidence="10 11" key="1">
    <citation type="journal article" date="2020" name="Front. Microbiol.">
        <title>Design of Bacterial Strain-Specific qPCR Assays Using NGS Data and Publicly Available Resources and Its Application to Track Biocontrol Strains.</title>
        <authorList>
            <person name="Hernandez I."/>
            <person name="Sant C."/>
            <person name="Martinez R."/>
            <person name="Fernandez C."/>
        </authorList>
    </citation>
    <scope>NUCLEOTIDE SEQUENCE [LARGE SCALE GENOMIC DNA]</scope>
    <source>
        <strain evidence="10 11">B24</strain>
    </source>
</reference>
<dbReference type="Proteomes" id="UP000515708">
    <property type="component" value="Chromosome"/>
</dbReference>
<evidence type="ECO:0000259" key="9">
    <source>
        <dbReference type="PROSITE" id="PS50893"/>
    </source>
</evidence>
<evidence type="ECO:0000256" key="8">
    <source>
        <dbReference type="ARBA" id="ARBA00023136"/>
    </source>
</evidence>
<dbReference type="EMBL" id="CP043732">
    <property type="protein sequence ID" value="QMU97118.1"/>
    <property type="molecule type" value="Genomic_DNA"/>
</dbReference>
<keyword evidence="6 10" id="KW-0067">ATP-binding</keyword>
<dbReference type="SUPFAM" id="SSF52540">
    <property type="entry name" value="P-loop containing nucleoside triphosphate hydrolases"/>
    <property type="match status" value="1"/>
</dbReference>
<dbReference type="Gene3D" id="3.40.50.300">
    <property type="entry name" value="P-loop containing nucleotide triphosphate hydrolases"/>
    <property type="match status" value="1"/>
</dbReference>
<dbReference type="GO" id="GO:0005524">
    <property type="term" value="F:ATP binding"/>
    <property type="evidence" value="ECO:0007669"/>
    <property type="project" value="UniProtKB-KW"/>
</dbReference>
<dbReference type="InterPro" id="IPR027417">
    <property type="entry name" value="P-loop_NTPase"/>
</dbReference>
<dbReference type="AlphaFoldDB" id="A0A7D7W9W6"/>
<keyword evidence="7" id="KW-1278">Translocase</keyword>
<dbReference type="PROSITE" id="PS50893">
    <property type="entry name" value="ABC_TRANSPORTER_2"/>
    <property type="match status" value="1"/>
</dbReference>
<organism evidence="10 11">
    <name type="scientific">Microbacterium esteraromaticum</name>
    <dbReference type="NCBI Taxonomy" id="57043"/>
    <lineage>
        <taxon>Bacteria</taxon>
        <taxon>Bacillati</taxon>
        <taxon>Actinomycetota</taxon>
        <taxon>Actinomycetes</taxon>
        <taxon>Micrococcales</taxon>
        <taxon>Microbacteriaceae</taxon>
        <taxon>Microbacterium</taxon>
    </lineage>
</organism>
<feature type="domain" description="ABC transporter" evidence="9">
    <location>
        <begin position="6"/>
        <end position="246"/>
    </location>
</feature>
<dbReference type="InterPro" id="IPR017871">
    <property type="entry name" value="ABC_transporter-like_CS"/>
</dbReference>
<dbReference type="PROSITE" id="PS00211">
    <property type="entry name" value="ABC_TRANSPORTER_1"/>
    <property type="match status" value="1"/>
</dbReference>
<dbReference type="FunFam" id="3.40.50.300:FF:000224">
    <property type="entry name" value="Energy-coupling factor transporter ATP-binding protein EcfA"/>
    <property type="match status" value="1"/>
</dbReference>
<evidence type="ECO:0000256" key="3">
    <source>
        <dbReference type="ARBA" id="ARBA00022448"/>
    </source>
</evidence>
<dbReference type="GO" id="GO:0043190">
    <property type="term" value="C:ATP-binding cassette (ABC) transporter complex"/>
    <property type="evidence" value="ECO:0007669"/>
    <property type="project" value="TreeGrafter"/>
</dbReference>
<evidence type="ECO:0000256" key="1">
    <source>
        <dbReference type="ARBA" id="ARBA00004236"/>
    </source>
</evidence>
<dbReference type="GO" id="GO:0042626">
    <property type="term" value="F:ATPase-coupled transmembrane transporter activity"/>
    <property type="evidence" value="ECO:0007669"/>
    <property type="project" value="TreeGrafter"/>
</dbReference>
<dbReference type="GO" id="GO:0016887">
    <property type="term" value="F:ATP hydrolysis activity"/>
    <property type="evidence" value="ECO:0007669"/>
    <property type="project" value="InterPro"/>
</dbReference>
<dbReference type="InterPro" id="IPR050095">
    <property type="entry name" value="ECF_ABC_transporter_ATP-bd"/>
</dbReference>
<dbReference type="CDD" id="cd03225">
    <property type="entry name" value="ABC_cobalt_CbiO_domain1"/>
    <property type="match status" value="1"/>
</dbReference>
<evidence type="ECO:0000256" key="4">
    <source>
        <dbReference type="ARBA" id="ARBA00022475"/>
    </source>
</evidence>
<evidence type="ECO:0000256" key="5">
    <source>
        <dbReference type="ARBA" id="ARBA00022741"/>
    </source>
</evidence>
<evidence type="ECO:0000256" key="2">
    <source>
        <dbReference type="ARBA" id="ARBA00005417"/>
    </source>
</evidence>
<evidence type="ECO:0000313" key="10">
    <source>
        <dbReference type="EMBL" id="QMU97118.1"/>
    </source>
</evidence>
<dbReference type="SMART" id="SM00382">
    <property type="entry name" value="AAA"/>
    <property type="match status" value="1"/>
</dbReference>